<dbReference type="SUPFAM" id="SSF89796">
    <property type="entry name" value="CoA-transferase family III (CaiB/BaiF)"/>
    <property type="match status" value="1"/>
</dbReference>
<dbReference type="Gene3D" id="3.30.1540.10">
    <property type="entry name" value="formyl-coa transferase, domain 3"/>
    <property type="match status" value="1"/>
</dbReference>
<evidence type="ECO:0000313" key="2">
    <source>
        <dbReference type="EMBL" id="USQ77818.1"/>
    </source>
</evidence>
<dbReference type="InterPro" id="IPR003673">
    <property type="entry name" value="CoA-Trfase_fam_III"/>
</dbReference>
<reference evidence="2" key="1">
    <citation type="submission" date="2022-06" db="EMBL/GenBank/DDBJ databases">
        <title>Ornithinimicrobium JY.X270.</title>
        <authorList>
            <person name="Huang Y."/>
        </authorList>
    </citation>
    <scope>NUCLEOTIDE SEQUENCE</scope>
    <source>
        <strain evidence="2">JY.X270</strain>
    </source>
</reference>
<gene>
    <name evidence="2" type="ORF">NF557_07985</name>
</gene>
<dbReference type="Gene3D" id="3.40.50.10540">
    <property type="entry name" value="Crotonobetainyl-coa:carnitine coa-transferase, domain 1"/>
    <property type="match status" value="1"/>
</dbReference>
<evidence type="ECO:0000256" key="1">
    <source>
        <dbReference type="ARBA" id="ARBA00022679"/>
    </source>
</evidence>
<dbReference type="PANTHER" id="PTHR48207">
    <property type="entry name" value="SUCCINATE--HYDROXYMETHYLGLUTARATE COA-TRANSFERASE"/>
    <property type="match status" value="1"/>
</dbReference>
<dbReference type="InterPro" id="IPR050483">
    <property type="entry name" value="CoA-transferase_III_domain"/>
</dbReference>
<dbReference type="EMBL" id="CP099490">
    <property type="protein sequence ID" value="USQ77818.1"/>
    <property type="molecule type" value="Genomic_DNA"/>
</dbReference>
<dbReference type="Pfam" id="PF02515">
    <property type="entry name" value="CoA_transf_3"/>
    <property type="match status" value="1"/>
</dbReference>
<dbReference type="InterPro" id="IPR044855">
    <property type="entry name" value="CoA-Trfase_III_dom3_sf"/>
</dbReference>
<dbReference type="Proteomes" id="UP001056535">
    <property type="component" value="Chromosome"/>
</dbReference>
<protein>
    <submittedName>
        <fullName evidence="2">CoA transferase</fullName>
    </submittedName>
</protein>
<keyword evidence="1 2" id="KW-0808">Transferase</keyword>
<dbReference type="InterPro" id="IPR023606">
    <property type="entry name" value="CoA-Trfase_III_dom_1_sf"/>
</dbReference>
<dbReference type="GO" id="GO:0016740">
    <property type="term" value="F:transferase activity"/>
    <property type="evidence" value="ECO:0007669"/>
    <property type="project" value="UniProtKB-KW"/>
</dbReference>
<accession>A0ABY4YLZ8</accession>
<organism evidence="2 3">
    <name type="scientific">Ornithinimicrobium cryptoxanthini</name>
    <dbReference type="NCBI Taxonomy" id="2934161"/>
    <lineage>
        <taxon>Bacteria</taxon>
        <taxon>Bacillati</taxon>
        <taxon>Actinomycetota</taxon>
        <taxon>Actinomycetes</taxon>
        <taxon>Micrococcales</taxon>
        <taxon>Ornithinimicrobiaceae</taxon>
        <taxon>Ornithinimicrobium</taxon>
    </lineage>
</organism>
<proteinExistence type="predicted"/>
<dbReference type="RefSeq" id="WP_252623500.1">
    <property type="nucleotide sequence ID" value="NZ_CP099490.1"/>
</dbReference>
<dbReference type="PANTHER" id="PTHR48207:SF3">
    <property type="entry name" value="SUCCINATE--HYDROXYMETHYLGLUTARATE COA-TRANSFERASE"/>
    <property type="match status" value="1"/>
</dbReference>
<keyword evidence="3" id="KW-1185">Reference proteome</keyword>
<evidence type="ECO:0000313" key="3">
    <source>
        <dbReference type="Proteomes" id="UP001056535"/>
    </source>
</evidence>
<sequence length="378" mass="41258">MTFVTAPLDGIVVVEAGRFISAPLAGMILADFGATVIKIEAPDGGDPFRAWRPNELSPRFVAVNRTKRSLALDLRDADDLQAARRLLDKADVFIHNFRQDFIETVGLDHEALSRTNRRLVYCEVSGSGNAASLAGTPMYDAIGQALSGLTAVTADPTQPAGPSMSDSVTGYSAAMGILAALNRRHVTGNGSLVRASMISSSVSFLSELYTYFLVTGERPDALTRVRQSQSFSFRCSDGGMISIHLSTPKKFWEAFTGAINRVDLRPDKRFTSYTDRVDNYLALRDELTGEFLTKPAQVWLKILREVDVPCAEITQIPEVLSSQIAEELDLLRPYADWPESPGSVLPAVEMSGMPQPRKPPELGADNAWLRTFLGEGEA</sequence>
<name>A0ABY4YLZ8_9MICO</name>